<dbReference type="SUPFAM" id="SSF56300">
    <property type="entry name" value="Metallo-dependent phosphatases"/>
    <property type="match status" value="1"/>
</dbReference>
<gene>
    <name evidence="3" type="ORF">OZSIB_1337</name>
</gene>
<dbReference type="GO" id="GO:0016787">
    <property type="term" value="F:hydrolase activity"/>
    <property type="evidence" value="ECO:0007669"/>
    <property type="project" value="UniProtKB-KW"/>
</dbReference>
<comment type="similarity">
    <text evidence="1">Belongs to the 5'-nucleotidase family.</text>
</comment>
<dbReference type="PANTHER" id="PTHR11575:SF24">
    <property type="entry name" value="5'-NUCLEOTIDASE"/>
    <property type="match status" value="1"/>
</dbReference>
<dbReference type="InterPro" id="IPR029052">
    <property type="entry name" value="Metallo-depent_PP-like"/>
</dbReference>
<accession>A0A367ZKG7</accession>
<dbReference type="PANTHER" id="PTHR11575">
    <property type="entry name" value="5'-NUCLEOTIDASE-RELATED"/>
    <property type="match status" value="1"/>
</dbReference>
<dbReference type="Proteomes" id="UP000252355">
    <property type="component" value="Unassembled WGS sequence"/>
</dbReference>
<feature type="domain" description="5'-Nucleotidase C-terminal" evidence="2">
    <location>
        <begin position="334"/>
        <end position="464"/>
    </location>
</feature>
<dbReference type="GO" id="GO:0000166">
    <property type="term" value="F:nucleotide binding"/>
    <property type="evidence" value="ECO:0007669"/>
    <property type="project" value="UniProtKB-KW"/>
</dbReference>
<sequence length="698" mass="76360">MTDLLRHLTIVAILLVTLLVGLLVRDHYNIPSRHLVIFYTSNLRGQINPFSTTIQEHPYEKAGGLAFIRGLIDDTIKRFQFDPEFVLLLDTGDALFGSAEASLTLGEAPYELMVKMGYQALAVGNMEFELGLDTLRRYAEQGKLPLLACNYRDLKSPLGNTFLPSVLIQRGPHKIGIIGLGHGDLARNTRQENVLQIEVTDLQTAVQKAAATLKLQGAELVILLSHHPSLDTRLDLTEIFPDVDVVIGDLIGPQPAGRPSRPLLCQTAPARGAGLGMVKIPYIGQAWNVERAFQTIMPVDATRVPPSPRLIEEIAKVESRIESLLEEVVGRAVGDFKRTYEDESTMGNLVADAIREAAQTDIAFQNSGGIKAALSSGPISLRDLYDVLPFENSIIRLTLQGWQIENLVEESLSGRSTFLQASGLRCTYSGRNPPGFRLIQISVGEEPLDPDRDYTVAVNDFMVSTPVSWPELTQGRDRAVVGLLRESLKNYLAAQRVVTPTTERRFVDIGDTDETLRFQALEFELASLSEPLAHDGTPGSPLARFIADTLRTETDSDFALLPLSLVKSGGDPLGVLTPGRLLGALPDYVGVETVALPGETVRRLLDHALASGGAPLAFSGLSVEMQDGKVTRLYPWEGDFDPARVYKVALPGRFAEEVARPAGVDLPKAVPWATDLRRLFLHGVRRRQGVVTLKPALL</sequence>
<dbReference type="Gene3D" id="3.60.21.10">
    <property type="match status" value="1"/>
</dbReference>
<dbReference type="SUPFAM" id="SSF55816">
    <property type="entry name" value="5'-nucleotidase (syn. UDP-sugar hydrolase), C-terminal domain"/>
    <property type="match status" value="2"/>
</dbReference>
<keyword evidence="1" id="KW-0378">Hydrolase</keyword>
<evidence type="ECO:0000259" key="2">
    <source>
        <dbReference type="Pfam" id="PF02872"/>
    </source>
</evidence>
<keyword evidence="1" id="KW-0547">Nucleotide-binding</keyword>
<reference evidence="3 4" key="1">
    <citation type="submission" date="2018-05" db="EMBL/GenBank/DDBJ databases">
        <title>A metagenomic window into the 2 km-deep terrestrial subsurface aquifer revealed taxonomically and functionally diverse microbial community comprising novel uncultured bacterial lineages.</title>
        <authorList>
            <person name="Kadnikov V.V."/>
            <person name="Mardanov A.V."/>
            <person name="Beletsky A.V."/>
            <person name="Banks D."/>
            <person name="Pimenov N.V."/>
            <person name="Frank Y.A."/>
            <person name="Karnachuk O.V."/>
            <person name="Ravin N.V."/>
        </authorList>
    </citation>
    <scope>NUCLEOTIDE SEQUENCE [LARGE SCALE GENOMIC DNA]</scope>
    <source>
        <strain evidence="3">BY5</strain>
    </source>
</reference>
<evidence type="ECO:0000256" key="1">
    <source>
        <dbReference type="RuleBase" id="RU362119"/>
    </source>
</evidence>
<evidence type="ECO:0000313" key="3">
    <source>
        <dbReference type="EMBL" id="RCK78615.1"/>
    </source>
</evidence>
<name>A0A367ZKG7_9BACT</name>
<comment type="caution">
    <text evidence="3">The sequence shown here is derived from an EMBL/GenBank/DDBJ whole genome shotgun (WGS) entry which is preliminary data.</text>
</comment>
<dbReference type="GO" id="GO:0009166">
    <property type="term" value="P:nucleotide catabolic process"/>
    <property type="evidence" value="ECO:0007669"/>
    <property type="project" value="InterPro"/>
</dbReference>
<dbReference type="Gene3D" id="3.90.780.10">
    <property type="entry name" value="5'-Nucleotidase, C-terminal domain"/>
    <property type="match status" value="2"/>
</dbReference>
<dbReference type="InterPro" id="IPR036907">
    <property type="entry name" value="5'-Nucleotdase_C_sf"/>
</dbReference>
<evidence type="ECO:0000313" key="4">
    <source>
        <dbReference type="Proteomes" id="UP000252355"/>
    </source>
</evidence>
<organism evidence="3 4">
    <name type="scientific">Candidatus Ozemobacter sibiricus</name>
    <dbReference type="NCBI Taxonomy" id="2268124"/>
    <lineage>
        <taxon>Bacteria</taxon>
        <taxon>Candidatus Ozemobacteria</taxon>
        <taxon>Candidatus Ozemobacterales</taxon>
        <taxon>Candidatus Ozemobacteraceae</taxon>
        <taxon>Candidatus Ozemobacter</taxon>
    </lineage>
</organism>
<protein>
    <submittedName>
        <fullName evidence="3">5'-nucleotidase</fullName>
    </submittedName>
</protein>
<dbReference type="PRINTS" id="PR01607">
    <property type="entry name" value="APYRASEFAMLY"/>
</dbReference>
<dbReference type="InterPro" id="IPR006179">
    <property type="entry name" value="5_nucleotidase/apyrase"/>
</dbReference>
<proteinExistence type="inferred from homology"/>
<dbReference type="Pfam" id="PF02872">
    <property type="entry name" value="5_nucleotid_C"/>
    <property type="match status" value="1"/>
</dbReference>
<dbReference type="AlphaFoldDB" id="A0A367ZKG7"/>
<dbReference type="EMBL" id="QOQW01000021">
    <property type="protein sequence ID" value="RCK78615.1"/>
    <property type="molecule type" value="Genomic_DNA"/>
</dbReference>
<dbReference type="InterPro" id="IPR008334">
    <property type="entry name" value="5'-Nucleotdase_C"/>
</dbReference>